<reference evidence="1 2" key="1">
    <citation type="submission" date="2021-06" db="EMBL/GenBank/DDBJ databases">
        <title>PemIK (PemK/PemI) type II TA system from Klebsiella pneumoniae clinical strains inhibits lytic phage.</title>
        <authorList>
            <person name="Bleriot I.I."/>
            <person name="Blasco L.L."/>
            <person name="Pacios O.O."/>
            <person name="Fernandez-Garcia L.L."/>
            <person name="Ambroa A.A."/>
            <person name="Lopez M.M."/>
            <person name="Gonzalez-Bardanca M.M."/>
            <person name="Fernandez-Cuenca F.F."/>
            <person name="Oteo J.J."/>
            <person name="Pascual A.A."/>
            <person name="Martinez-Martinez L.L."/>
            <person name="Domingo-Calpa P.P."/>
            <person name="Wood T.T.K."/>
            <person name="Tomas M.M."/>
        </authorList>
    </citation>
    <scope>NUCLEOTIDE SEQUENCE [LARGE SCALE GENOMIC DNA]</scope>
</reference>
<name>A0AAE7XGI1_9CAUD</name>
<dbReference type="EMBL" id="MZ428222">
    <property type="protein sequence ID" value="QZE50525.1"/>
    <property type="molecule type" value="Genomic_DNA"/>
</dbReference>
<accession>A0AAE7XGI1</accession>
<dbReference type="Proteomes" id="UP000828393">
    <property type="component" value="Segment"/>
</dbReference>
<evidence type="ECO:0000313" key="2">
    <source>
        <dbReference type="Proteomes" id="UP000828393"/>
    </source>
</evidence>
<protein>
    <submittedName>
        <fullName evidence="1">Uncharacterized protein</fullName>
    </submittedName>
</protein>
<organism evidence="1 2">
    <name type="scientific">Klebsiella phage vB_KpnS-VAC4</name>
    <dbReference type="NCBI Taxonomy" id="2864362"/>
    <lineage>
        <taxon>Viruses</taxon>
        <taxon>Duplodnaviria</taxon>
        <taxon>Heunggongvirae</taxon>
        <taxon>Uroviricota</taxon>
        <taxon>Caudoviricetes</taxon>
        <taxon>Drexlerviridae</taxon>
        <taxon>Webervirus</taxon>
        <taxon>Webervirus VAC4</taxon>
    </lineage>
</organism>
<evidence type="ECO:0000313" key="1">
    <source>
        <dbReference type="EMBL" id="QZE50525.1"/>
    </source>
</evidence>
<proteinExistence type="predicted"/>
<sequence>MGEGQMFGLNEAQYNAVKRIAKQMAAETKDAIKKDKKTYDQVAAKMIDKHWAQINTLVARGQFIWIAGYLEGRFDRRDGEYE</sequence>
<keyword evidence="2" id="KW-1185">Reference proteome</keyword>